<dbReference type="OrthoDB" id="516954at2"/>
<proteinExistence type="predicted"/>
<accession>A0A1Z3HUJ6</accession>
<dbReference type="EMBL" id="CP021983">
    <property type="protein sequence ID" value="ASC73945.1"/>
    <property type="molecule type" value="Genomic_DNA"/>
</dbReference>
<dbReference type="STRING" id="1641165.XM38_19145"/>
<dbReference type="Proteomes" id="UP000191901">
    <property type="component" value="Chromosome"/>
</dbReference>
<dbReference type="KEGG" id="hhg:XM38_049190"/>
<gene>
    <name evidence="1" type="ORF">XM38_049190</name>
</gene>
<dbReference type="RefSeq" id="WP_080811803.1">
    <property type="nucleotide sequence ID" value="NZ_CP021983.2"/>
</dbReference>
<dbReference type="AlphaFoldDB" id="A0A1Z3HUJ6"/>
<sequence>MLPKVAALAAYVIALLAIYGSYTQVAALRLGQETQPFYWSRRGTRISGLYRGGQWVPLPNRRAYGDFRGGGIGAGK</sequence>
<name>A0A1Z3HUJ6_9CYAN</name>
<keyword evidence="2" id="KW-1185">Reference proteome</keyword>
<organism evidence="1 2">
    <name type="scientific">Halomicronema hongdechloris C2206</name>
    <dbReference type="NCBI Taxonomy" id="1641165"/>
    <lineage>
        <taxon>Bacteria</taxon>
        <taxon>Bacillati</taxon>
        <taxon>Cyanobacteriota</taxon>
        <taxon>Cyanophyceae</taxon>
        <taxon>Nodosilineales</taxon>
        <taxon>Nodosilineaceae</taxon>
        <taxon>Halomicronema</taxon>
    </lineage>
</organism>
<evidence type="ECO:0000313" key="1">
    <source>
        <dbReference type="EMBL" id="ASC73945.1"/>
    </source>
</evidence>
<reference evidence="1 2" key="1">
    <citation type="journal article" date="2016" name="Biochim. Biophys. Acta">
        <title>Characterization of red-shifted phycobilisomes isolated from the chlorophyll f-containing cyanobacterium Halomicronema hongdechloris.</title>
        <authorList>
            <person name="Li Y."/>
            <person name="Lin Y."/>
            <person name="Garvey C.J."/>
            <person name="Birch D."/>
            <person name="Corkery R.W."/>
            <person name="Loughlin P.C."/>
            <person name="Scheer H."/>
            <person name="Willows R.D."/>
            <person name="Chen M."/>
        </authorList>
    </citation>
    <scope>NUCLEOTIDE SEQUENCE [LARGE SCALE GENOMIC DNA]</scope>
    <source>
        <strain evidence="1 2">C2206</strain>
    </source>
</reference>
<protein>
    <submittedName>
        <fullName evidence="1">Uncharacterized protein</fullName>
    </submittedName>
</protein>
<evidence type="ECO:0000313" key="2">
    <source>
        <dbReference type="Proteomes" id="UP000191901"/>
    </source>
</evidence>